<evidence type="ECO:0000313" key="8">
    <source>
        <dbReference type="EMBL" id="KAK5061276.1"/>
    </source>
</evidence>
<keyword evidence="4 5" id="KW-0408">Iron</keyword>
<dbReference type="PRINTS" id="PR00463">
    <property type="entry name" value="EP450I"/>
</dbReference>
<proteinExistence type="inferred from homology"/>
<dbReference type="GO" id="GO:0004497">
    <property type="term" value="F:monooxygenase activity"/>
    <property type="evidence" value="ECO:0007669"/>
    <property type="project" value="UniProtKB-KW"/>
</dbReference>
<dbReference type="GO" id="GO:0016705">
    <property type="term" value="F:oxidoreductase activity, acting on paired donors, with incorporation or reduction of molecular oxygen"/>
    <property type="evidence" value="ECO:0007669"/>
    <property type="project" value="InterPro"/>
</dbReference>
<dbReference type="InterPro" id="IPR036396">
    <property type="entry name" value="Cyt_P450_sf"/>
</dbReference>
<dbReference type="SUPFAM" id="SSF48264">
    <property type="entry name" value="Cytochrome P450"/>
    <property type="match status" value="1"/>
</dbReference>
<evidence type="ECO:0008006" key="10">
    <source>
        <dbReference type="Google" id="ProtNLM"/>
    </source>
</evidence>
<keyword evidence="7" id="KW-1133">Transmembrane helix</keyword>
<dbReference type="PANTHER" id="PTHR46300:SF8">
    <property type="entry name" value="CYTOCHROME P450 2E1"/>
    <property type="match status" value="1"/>
</dbReference>
<reference evidence="8 9" key="1">
    <citation type="submission" date="2023-08" db="EMBL/GenBank/DDBJ databases">
        <title>Black Yeasts Isolated from many extreme environments.</title>
        <authorList>
            <person name="Coleine C."/>
            <person name="Stajich J.E."/>
            <person name="Selbmann L."/>
        </authorList>
    </citation>
    <scope>NUCLEOTIDE SEQUENCE [LARGE SCALE GENOMIC DNA]</scope>
    <source>
        <strain evidence="8 9">CCFEE 5792</strain>
    </source>
</reference>
<keyword evidence="7" id="KW-0812">Transmembrane</keyword>
<gene>
    <name evidence="8" type="ORF">LTR84_007818</name>
</gene>
<organism evidence="8 9">
    <name type="scientific">Exophiala bonariae</name>
    <dbReference type="NCBI Taxonomy" id="1690606"/>
    <lineage>
        <taxon>Eukaryota</taxon>
        <taxon>Fungi</taxon>
        <taxon>Dikarya</taxon>
        <taxon>Ascomycota</taxon>
        <taxon>Pezizomycotina</taxon>
        <taxon>Eurotiomycetes</taxon>
        <taxon>Chaetothyriomycetidae</taxon>
        <taxon>Chaetothyriales</taxon>
        <taxon>Herpotrichiellaceae</taxon>
        <taxon>Exophiala</taxon>
    </lineage>
</organism>
<dbReference type="CDD" id="cd11065">
    <property type="entry name" value="CYP64-like"/>
    <property type="match status" value="1"/>
</dbReference>
<dbReference type="InterPro" id="IPR001128">
    <property type="entry name" value="Cyt_P450"/>
</dbReference>
<evidence type="ECO:0000256" key="6">
    <source>
        <dbReference type="RuleBase" id="RU000461"/>
    </source>
</evidence>
<dbReference type="InterPro" id="IPR017972">
    <property type="entry name" value="Cyt_P450_CS"/>
</dbReference>
<evidence type="ECO:0000256" key="1">
    <source>
        <dbReference type="ARBA" id="ARBA00010617"/>
    </source>
</evidence>
<dbReference type="EMBL" id="JAVRRD010000003">
    <property type="protein sequence ID" value="KAK5061276.1"/>
    <property type="molecule type" value="Genomic_DNA"/>
</dbReference>
<evidence type="ECO:0000256" key="5">
    <source>
        <dbReference type="PIRSR" id="PIRSR602401-1"/>
    </source>
</evidence>
<dbReference type="GeneID" id="89975983"/>
<dbReference type="PRINTS" id="PR00385">
    <property type="entry name" value="P450"/>
</dbReference>
<evidence type="ECO:0000256" key="3">
    <source>
        <dbReference type="ARBA" id="ARBA00023002"/>
    </source>
</evidence>
<dbReference type="GO" id="GO:0020037">
    <property type="term" value="F:heme binding"/>
    <property type="evidence" value="ECO:0007669"/>
    <property type="project" value="InterPro"/>
</dbReference>
<comment type="caution">
    <text evidence="8">The sequence shown here is derived from an EMBL/GenBank/DDBJ whole genome shotgun (WGS) entry which is preliminary data.</text>
</comment>
<evidence type="ECO:0000256" key="4">
    <source>
        <dbReference type="ARBA" id="ARBA00023004"/>
    </source>
</evidence>
<dbReference type="InterPro" id="IPR002401">
    <property type="entry name" value="Cyt_P450_E_grp-I"/>
</dbReference>
<dbReference type="GO" id="GO:0005506">
    <property type="term" value="F:iron ion binding"/>
    <property type="evidence" value="ECO:0007669"/>
    <property type="project" value="InterPro"/>
</dbReference>
<sequence length="542" mass="61612">MALLSAILETSPTRLVLIVTVGILLSVIVRSFLREKKTIPKGAKPLPGPKGWPIVGNAFSIPNSHAWLKFKEWGDEYGPIYQLQAFGTTLVVISKESIANDLLSLRGAIYSDRPPLIMPGLISDNGFLGAARWDSYWRRARKFTQSMLSTSNIQQSIPKQTTEARQMVVDLMKDPDEYTYWLERAGVMVSIKQIYGLDEERGPVEKKHVHGICGFMENIERVAIPGAYLVEFIPGLLHLPTWLAPFKKEAKQLVKQHWDYLAPLVQTQSTKSKTNHPEQPESFSQRFLNNKKDWNLDDREIVWALASIYGGAAGTSSTAMQSLILNMCLFPDWQKRVQDEIERVVGNERLPEFNDSSSLPTVRAVIKETMRWRPVLSGGFPHSVTKDDVYEGYHIPKGAVIMPNQWSILRDEEQYQDADSFKPERWLEPSYLTYQEPLTEYPNLKRFVAFGHGRRICPGLEVTEKALFLQFSSLLWACNINRARDSAGKEVDIPFYDYTGVSISTPRKFRFAVEEREAGRLKLMEEAALKDHRAELAASKSS</sequence>
<accession>A0AAV9NMS8</accession>
<feature type="transmembrane region" description="Helical" evidence="7">
    <location>
        <begin position="15"/>
        <end position="33"/>
    </location>
</feature>
<comment type="cofactor">
    <cofactor evidence="5">
        <name>heme</name>
        <dbReference type="ChEBI" id="CHEBI:30413"/>
    </cofactor>
</comment>
<dbReference type="RefSeq" id="XP_064710373.1">
    <property type="nucleotide sequence ID" value="XM_064851370.1"/>
</dbReference>
<comment type="similarity">
    <text evidence="1 6">Belongs to the cytochrome P450 family.</text>
</comment>
<keyword evidence="2 5" id="KW-0479">Metal-binding</keyword>
<dbReference type="PROSITE" id="PS00086">
    <property type="entry name" value="CYTOCHROME_P450"/>
    <property type="match status" value="1"/>
</dbReference>
<name>A0AAV9NMS8_9EURO</name>
<keyword evidence="6" id="KW-0503">Monooxygenase</keyword>
<dbReference type="Gene3D" id="1.10.630.10">
    <property type="entry name" value="Cytochrome P450"/>
    <property type="match status" value="1"/>
</dbReference>
<dbReference type="Pfam" id="PF00067">
    <property type="entry name" value="p450"/>
    <property type="match status" value="1"/>
</dbReference>
<feature type="binding site" description="axial binding residue" evidence="5">
    <location>
        <position position="457"/>
    </location>
    <ligand>
        <name>heme</name>
        <dbReference type="ChEBI" id="CHEBI:30413"/>
    </ligand>
    <ligandPart>
        <name>Fe</name>
        <dbReference type="ChEBI" id="CHEBI:18248"/>
    </ligandPart>
</feature>
<keyword evidence="9" id="KW-1185">Reference proteome</keyword>
<evidence type="ECO:0000256" key="7">
    <source>
        <dbReference type="SAM" id="Phobius"/>
    </source>
</evidence>
<keyword evidence="5 6" id="KW-0349">Heme</keyword>
<evidence type="ECO:0000256" key="2">
    <source>
        <dbReference type="ARBA" id="ARBA00022723"/>
    </source>
</evidence>
<keyword evidence="3 6" id="KW-0560">Oxidoreductase</keyword>
<evidence type="ECO:0000313" key="9">
    <source>
        <dbReference type="Proteomes" id="UP001358417"/>
    </source>
</evidence>
<dbReference type="InterPro" id="IPR050364">
    <property type="entry name" value="Cytochrome_P450_fung"/>
</dbReference>
<keyword evidence="7" id="KW-0472">Membrane</keyword>
<dbReference type="Proteomes" id="UP001358417">
    <property type="component" value="Unassembled WGS sequence"/>
</dbReference>
<dbReference type="AlphaFoldDB" id="A0AAV9NMS8"/>
<protein>
    <recommendedName>
        <fullName evidence="10">Cytochrome P450</fullName>
    </recommendedName>
</protein>
<dbReference type="PANTHER" id="PTHR46300">
    <property type="entry name" value="P450, PUTATIVE (EUROFUNG)-RELATED-RELATED"/>
    <property type="match status" value="1"/>
</dbReference>